<evidence type="ECO:0000256" key="5">
    <source>
        <dbReference type="SAM" id="MobiDB-lite"/>
    </source>
</evidence>
<dbReference type="GO" id="GO:0006357">
    <property type="term" value="P:regulation of transcription by RNA polymerase II"/>
    <property type="evidence" value="ECO:0000318"/>
    <property type="project" value="GO_Central"/>
</dbReference>
<dbReference type="Gene3D" id="1.20.5.170">
    <property type="match status" value="1"/>
</dbReference>
<feature type="compositionally biased region" description="Basic and acidic residues" evidence="5">
    <location>
        <begin position="765"/>
        <end position="774"/>
    </location>
</feature>
<keyword evidence="3" id="KW-0539">Nucleus</keyword>
<evidence type="ECO:0000256" key="1">
    <source>
        <dbReference type="ARBA" id="ARBA00023125"/>
    </source>
</evidence>
<dbReference type="InterPro" id="IPR051892">
    <property type="entry name" value="LBX_TF"/>
</dbReference>
<keyword evidence="1" id="KW-0238">DNA-binding</keyword>
<dbReference type="GO" id="GO:0005634">
    <property type="term" value="C:nucleus"/>
    <property type="evidence" value="ECO:0000318"/>
    <property type="project" value="GO_Central"/>
</dbReference>
<evidence type="ECO:0000256" key="3">
    <source>
        <dbReference type="ARBA" id="ARBA00023242"/>
    </source>
</evidence>
<feature type="coiled-coil region" evidence="4">
    <location>
        <begin position="849"/>
        <end position="906"/>
    </location>
</feature>
<evidence type="ECO:0000313" key="6">
    <source>
        <dbReference type="EnsemblMetazoa" id="PPA42139.1"/>
    </source>
</evidence>
<reference evidence="6" key="2">
    <citation type="submission" date="2022-06" db="UniProtKB">
        <authorList>
            <consortium name="EnsemblMetazoa"/>
        </authorList>
    </citation>
    <scope>IDENTIFICATION</scope>
    <source>
        <strain evidence="6">PS312</strain>
    </source>
</reference>
<accession>A0A2A6C125</accession>
<dbReference type="AlphaFoldDB" id="A0A2A6C125"/>
<reference evidence="7" key="1">
    <citation type="journal article" date="2008" name="Nat. Genet.">
        <title>The Pristionchus pacificus genome provides a unique perspective on nematode lifestyle and parasitism.</title>
        <authorList>
            <person name="Dieterich C."/>
            <person name="Clifton S.W."/>
            <person name="Schuster L.N."/>
            <person name="Chinwalla A."/>
            <person name="Delehaunty K."/>
            <person name="Dinkelacker I."/>
            <person name="Fulton L."/>
            <person name="Fulton R."/>
            <person name="Godfrey J."/>
            <person name="Minx P."/>
            <person name="Mitreva M."/>
            <person name="Roeseler W."/>
            <person name="Tian H."/>
            <person name="Witte H."/>
            <person name="Yang S.P."/>
            <person name="Wilson R.K."/>
            <person name="Sommer R.J."/>
        </authorList>
    </citation>
    <scope>NUCLEOTIDE SEQUENCE [LARGE SCALE GENOMIC DNA]</scope>
    <source>
        <strain evidence="7">PS312</strain>
    </source>
</reference>
<dbReference type="PANTHER" id="PTHR24336:SF8">
    <property type="entry name" value="LADYBIRD EARLY-RELATED"/>
    <property type="match status" value="1"/>
</dbReference>
<dbReference type="PANTHER" id="PTHR24336">
    <property type="entry name" value="TRANSCRIPTION FACTOR LBX"/>
    <property type="match status" value="1"/>
</dbReference>
<dbReference type="GO" id="GO:1990837">
    <property type="term" value="F:sequence-specific double-stranded DNA binding"/>
    <property type="evidence" value="ECO:0000318"/>
    <property type="project" value="GO_Central"/>
</dbReference>
<feature type="coiled-coil region" evidence="4">
    <location>
        <begin position="116"/>
        <end position="290"/>
    </location>
</feature>
<dbReference type="GO" id="GO:0000981">
    <property type="term" value="F:DNA-binding transcription factor activity, RNA polymerase II-specific"/>
    <property type="evidence" value="ECO:0000318"/>
    <property type="project" value="GO_Central"/>
</dbReference>
<accession>A0A8R1Z015</accession>
<gene>
    <name evidence="6" type="primary">WBGene00280508</name>
</gene>
<keyword evidence="7" id="KW-1185">Reference proteome</keyword>
<feature type="compositionally biased region" description="Basic and acidic residues" evidence="5">
    <location>
        <begin position="783"/>
        <end position="795"/>
    </location>
</feature>
<organism evidence="6 7">
    <name type="scientific">Pristionchus pacificus</name>
    <name type="common">Parasitic nematode worm</name>
    <dbReference type="NCBI Taxonomy" id="54126"/>
    <lineage>
        <taxon>Eukaryota</taxon>
        <taxon>Metazoa</taxon>
        <taxon>Ecdysozoa</taxon>
        <taxon>Nematoda</taxon>
        <taxon>Chromadorea</taxon>
        <taxon>Rhabditida</taxon>
        <taxon>Rhabditina</taxon>
        <taxon>Diplogasteromorpha</taxon>
        <taxon>Diplogasteroidea</taxon>
        <taxon>Neodiplogasteridae</taxon>
        <taxon>Pristionchus</taxon>
    </lineage>
</organism>
<sequence>MSARVHFKLVHNGTIHKFASTYLDEELFKAVKERVIFIVQEEQFGEMYWNDGESHVVLETAADLNTAIGYANFKRECPTKPPCVQLFVSDPKSFGEFVDSTLPAEKKKQIDLVVEINELRLKVSKLESQIAQMEKKLQAEVEQRELMEADKKSLTENYATLEMMLDESRTQVGLAEAQYGDLQEEYTLLRNSSEEECSDLVLENEELRAKVQRLEVEAEEKNNTLQKVSQIWTDNGELQKEKQELECNLQHAYVKQKNLLESHCHLERSLVEIKAEVEKLNETITERDKEISDLLLLADETSCEKDKEIADLRELLSLADASSAVKDEELARKERQFTYFMRETGKAERFVEPYTPLVKKKSCEDPIGPQLAVILIELSLPFFVYSNGCVTPEHPAYESLRVEYERETNAIALQKYEKAIREMLSKDIPRTNDDTEKQLLIARQTEVLEKMRPCFVHSVLTKEYNACGMRLFTMGNAKESVENEVDAASEDVVIEPAVAEETQVPSSVVREELVEEQLVPVLEAELTTAVTEEVPVLSPAAPEEKKRSQNAINEEEWMGKVLQQKNEESLATAATAAASAPVADAPQPAEVSTEAVPVALSVQPATIDWAGMKKLDDIFSRMFHSGPSYEVSESDLSSFMDLHKKLVNTARGESPKKSSPVVPVNKEEDEKESEESGEETNDEDIDEEEVEEEQVPSRELSVEKVLPCKAASNDVQESDSDSSDEDETTSEEETDDDEKEKEDTNDEQQSLKRTMMKVLANVVEESEHVTKEADRDTEDEEEKEKQFEKVEEETTKAPGGSSSDEAPLSFPTLVLNAATILSTVQSDEKEAKIEAKVAEQKSVPFWERMASFTMKMEQIGQKMKKMEERVEKIEGWEKENAVEDRLDDIEDRLEMVEERMEDKKDYVM</sequence>
<evidence type="ECO:0000256" key="4">
    <source>
        <dbReference type="SAM" id="Coils"/>
    </source>
</evidence>
<feature type="compositionally biased region" description="Acidic residues" evidence="5">
    <location>
        <begin position="667"/>
        <end position="694"/>
    </location>
</feature>
<evidence type="ECO:0000256" key="2">
    <source>
        <dbReference type="ARBA" id="ARBA00023155"/>
    </source>
</evidence>
<dbReference type="Proteomes" id="UP000005239">
    <property type="component" value="Unassembled WGS sequence"/>
</dbReference>
<proteinExistence type="predicted"/>
<evidence type="ECO:0000313" key="7">
    <source>
        <dbReference type="Proteomes" id="UP000005239"/>
    </source>
</evidence>
<feature type="compositionally biased region" description="Acidic residues" evidence="5">
    <location>
        <begin position="716"/>
        <end position="746"/>
    </location>
</feature>
<feature type="region of interest" description="Disordered" evidence="5">
    <location>
        <begin position="650"/>
        <end position="808"/>
    </location>
</feature>
<name>A0A2A6C125_PRIPA</name>
<keyword evidence="4" id="KW-0175">Coiled coil</keyword>
<dbReference type="EnsemblMetazoa" id="PPA42139.1">
    <property type="protein sequence ID" value="PPA42139.1"/>
    <property type="gene ID" value="WBGene00280508"/>
</dbReference>
<protein>
    <submittedName>
        <fullName evidence="6">Uncharacterized protein</fullName>
    </submittedName>
</protein>
<keyword evidence="2" id="KW-0371">Homeobox</keyword>